<dbReference type="VEuPathDB" id="CryptoDB:Cvel_33981"/>
<keyword evidence="8 10" id="KW-1133">Transmembrane helix</keyword>
<dbReference type="Pfam" id="PF12906">
    <property type="entry name" value="RINGv"/>
    <property type="match status" value="1"/>
</dbReference>
<name>A0A0G4HZK3_9ALVE</name>
<dbReference type="InterPro" id="IPR011016">
    <property type="entry name" value="Znf_RING-CH"/>
</dbReference>
<dbReference type="GO" id="GO:0016740">
    <property type="term" value="F:transferase activity"/>
    <property type="evidence" value="ECO:0007669"/>
    <property type="project" value="UniProtKB-KW"/>
</dbReference>
<keyword evidence="4" id="KW-0479">Metal-binding</keyword>
<evidence type="ECO:0000256" key="10">
    <source>
        <dbReference type="SAM" id="Phobius"/>
    </source>
</evidence>
<evidence type="ECO:0000256" key="9">
    <source>
        <dbReference type="ARBA" id="ARBA00023136"/>
    </source>
</evidence>
<comment type="subcellular location">
    <subcellularLocation>
        <location evidence="1">Membrane</location>
        <topology evidence="1">Multi-pass membrane protein</topology>
    </subcellularLocation>
</comment>
<dbReference type="InterPro" id="IPR013083">
    <property type="entry name" value="Znf_RING/FYVE/PHD"/>
</dbReference>
<feature type="transmembrane region" description="Helical" evidence="10">
    <location>
        <begin position="170"/>
        <end position="189"/>
    </location>
</feature>
<keyword evidence="3 10" id="KW-0812">Transmembrane</keyword>
<dbReference type="Gene3D" id="3.30.40.10">
    <property type="entry name" value="Zinc/RING finger domain, C3HC4 (zinc finger)"/>
    <property type="match status" value="1"/>
</dbReference>
<keyword evidence="9 10" id="KW-0472">Membrane</keyword>
<feature type="transmembrane region" description="Helical" evidence="10">
    <location>
        <begin position="248"/>
        <end position="269"/>
    </location>
</feature>
<dbReference type="SMART" id="SM00744">
    <property type="entry name" value="RINGv"/>
    <property type="match status" value="1"/>
</dbReference>
<accession>A0A0G4HZK3</accession>
<dbReference type="EMBL" id="CDMZ01004508">
    <property type="protein sequence ID" value="CEM49958.1"/>
    <property type="molecule type" value="Genomic_DNA"/>
</dbReference>
<dbReference type="AlphaFoldDB" id="A0A0G4HZK3"/>
<keyword evidence="6" id="KW-0833">Ubl conjugation pathway</keyword>
<evidence type="ECO:0000313" key="12">
    <source>
        <dbReference type="EMBL" id="CEM49958.1"/>
    </source>
</evidence>
<evidence type="ECO:0000256" key="4">
    <source>
        <dbReference type="ARBA" id="ARBA00022723"/>
    </source>
</evidence>
<keyword evidence="2" id="KW-0808">Transferase</keyword>
<evidence type="ECO:0000256" key="3">
    <source>
        <dbReference type="ARBA" id="ARBA00022692"/>
    </source>
</evidence>
<evidence type="ECO:0000256" key="8">
    <source>
        <dbReference type="ARBA" id="ARBA00022989"/>
    </source>
</evidence>
<evidence type="ECO:0000256" key="1">
    <source>
        <dbReference type="ARBA" id="ARBA00004141"/>
    </source>
</evidence>
<dbReference type="PhylomeDB" id="A0A0G4HZK3"/>
<dbReference type="PANTHER" id="PTHR46065:SF3">
    <property type="entry name" value="FI20425P1"/>
    <property type="match status" value="1"/>
</dbReference>
<proteinExistence type="predicted"/>
<reference evidence="12" key="1">
    <citation type="submission" date="2014-11" db="EMBL/GenBank/DDBJ databases">
        <authorList>
            <person name="Otto D Thomas"/>
            <person name="Naeem Raeece"/>
        </authorList>
    </citation>
    <scope>NUCLEOTIDE SEQUENCE</scope>
</reference>
<dbReference type="CDD" id="cd16495">
    <property type="entry name" value="RING_CH-C4HC3_MARCH"/>
    <property type="match status" value="1"/>
</dbReference>
<dbReference type="PROSITE" id="PS51292">
    <property type="entry name" value="ZF_RING_CH"/>
    <property type="match status" value="1"/>
</dbReference>
<keyword evidence="5" id="KW-0863">Zinc-finger</keyword>
<dbReference type="GO" id="GO:0016020">
    <property type="term" value="C:membrane"/>
    <property type="evidence" value="ECO:0007669"/>
    <property type="project" value="UniProtKB-SubCell"/>
</dbReference>
<organism evidence="12">
    <name type="scientific">Chromera velia CCMP2878</name>
    <dbReference type="NCBI Taxonomy" id="1169474"/>
    <lineage>
        <taxon>Eukaryota</taxon>
        <taxon>Sar</taxon>
        <taxon>Alveolata</taxon>
        <taxon>Colpodellida</taxon>
        <taxon>Chromeraceae</taxon>
        <taxon>Chromera</taxon>
    </lineage>
</organism>
<evidence type="ECO:0000256" key="6">
    <source>
        <dbReference type="ARBA" id="ARBA00022786"/>
    </source>
</evidence>
<evidence type="ECO:0000259" key="11">
    <source>
        <dbReference type="PROSITE" id="PS51292"/>
    </source>
</evidence>
<feature type="transmembrane region" description="Helical" evidence="10">
    <location>
        <begin position="93"/>
        <end position="117"/>
    </location>
</feature>
<evidence type="ECO:0000256" key="5">
    <source>
        <dbReference type="ARBA" id="ARBA00022771"/>
    </source>
</evidence>
<feature type="domain" description="RING-CH-type" evidence="11">
    <location>
        <begin position="12"/>
        <end position="82"/>
    </location>
</feature>
<evidence type="ECO:0000256" key="7">
    <source>
        <dbReference type="ARBA" id="ARBA00022833"/>
    </source>
</evidence>
<keyword evidence="7" id="KW-0862">Zinc</keyword>
<gene>
    <name evidence="12" type="ORF">Cvel_33981</name>
</gene>
<feature type="transmembrane region" description="Helical" evidence="10">
    <location>
        <begin position="347"/>
        <end position="365"/>
    </location>
</feature>
<dbReference type="SUPFAM" id="SSF57850">
    <property type="entry name" value="RING/U-box"/>
    <property type="match status" value="1"/>
</dbReference>
<dbReference type="PANTHER" id="PTHR46065">
    <property type="entry name" value="E3 UBIQUITIN-PROTEIN LIGASE MARCH 2/3 FAMILY MEMBER"/>
    <property type="match status" value="1"/>
</dbReference>
<feature type="transmembrane region" description="Helical" evidence="10">
    <location>
        <begin position="281"/>
        <end position="300"/>
    </location>
</feature>
<feature type="transmembrane region" description="Helical" evidence="10">
    <location>
        <begin position="306"/>
        <end position="326"/>
    </location>
</feature>
<sequence length="485" mass="53749">MMNLELELDVRSIGSDGPVCRICREGADVPELGDLIHPCACTGSLHFVHRVCLDGWRKSGTPEQTSVRSVRCDVCAQHYQLIPINSADTKTVLLAYICLISWGLFLLTIFVIGQWCVGRVCELMGREFHGLILWHYDDNESLGAGFRYTRIDFPWIPEPVLNGSLSRYRLFLAGLSATLTCVVLTQVGYPGMPHLMNGRLRTVFKTLLSGMSATGACLLLRQNLIHFGWAWPVVKTFLAGLSGTGTCISWLLAFLSDIFFYALLATRAWNALVSRLGKHHWRTGAGFSLLVVYASLGIHVQMWHSFILIALQFLFYGCVLFVFHAYREATGSHMNLMVGDAKALQDGISSVYVLIGSYLFVWWTVLLPFKRGYVIAGASLAKAYTVRDLGGQSRREVARSGTGAQLRGPEGAREEARAPVAAAAAAVAAAAPEGVQQVAGFAPFREALHLSRERIRPAPLVYENCELHRREREFSRLPYPSYPAF</sequence>
<protein>
    <recommendedName>
        <fullName evidence="11">RING-CH-type domain-containing protein</fullName>
    </recommendedName>
</protein>
<evidence type="ECO:0000256" key="2">
    <source>
        <dbReference type="ARBA" id="ARBA00022679"/>
    </source>
</evidence>
<dbReference type="GO" id="GO:0008270">
    <property type="term" value="F:zinc ion binding"/>
    <property type="evidence" value="ECO:0007669"/>
    <property type="project" value="UniProtKB-KW"/>
</dbReference>